<accession>A0AA39LQ63</accession>
<evidence type="ECO:0000259" key="7">
    <source>
        <dbReference type="PROSITE" id="PS50023"/>
    </source>
</evidence>
<dbReference type="SUPFAM" id="SSF57716">
    <property type="entry name" value="Glucocorticoid receptor-like (DNA-binding domain)"/>
    <property type="match status" value="1"/>
</dbReference>
<keyword evidence="9" id="KW-1185">Reference proteome</keyword>
<feature type="domain" description="LIM zinc-binding" evidence="7">
    <location>
        <begin position="70"/>
        <end position="140"/>
    </location>
</feature>
<keyword evidence="4 5" id="KW-0440">LIM domain</keyword>
<dbReference type="CDD" id="cd08368">
    <property type="entry name" value="LIM"/>
    <property type="match status" value="1"/>
</dbReference>
<dbReference type="Pfam" id="PF00412">
    <property type="entry name" value="LIM"/>
    <property type="match status" value="2"/>
</dbReference>
<keyword evidence="3 5" id="KW-0862">Zinc</keyword>
<evidence type="ECO:0000313" key="9">
    <source>
        <dbReference type="Proteomes" id="UP001175271"/>
    </source>
</evidence>
<dbReference type="GO" id="GO:0003712">
    <property type="term" value="F:transcription coregulator activity"/>
    <property type="evidence" value="ECO:0007669"/>
    <property type="project" value="TreeGrafter"/>
</dbReference>
<dbReference type="SMART" id="SM00132">
    <property type="entry name" value="LIM"/>
    <property type="match status" value="2"/>
</dbReference>
<evidence type="ECO:0000256" key="1">
    <source>
        <dbReference type="ARBA" id="ARBA00022723"/>
    </source>
</evidence>
<evidence type="ECO:0000256" key="6">
    <source>
        <dbReference type="SAM" id="MobiDB-lite"/>
    </source>
</evidence>
<name>A0AA39LQ63_9BILA</name>
<dbReference type="PROSITE" id="PS50023">
    <property type="entry name" value="LIM_DOMAIN_2"/>
    <property type="match status" value="1"/>
</dbReference>
<sequence length="299" mass="32547">MVCSSTLSALLSELQEQGIVHTAATTLTLDGKSFRCPTVPSASSAAPTTSEHPTGAINVGRRLNSDAVGLRCASCRLPVTEAEADSGQVIYSLRRLWHRAHFSCTRCNVEIGTDGRDFRECPGATGRPMCLDCYMETRHPKCFSCAKPLMETFVRVGQHRWHRSCVVCERCKNPFPFNEYILHDGKMYDFDCFHMKKLEPFAVAGLGTETNDTSSTITSSDGSTVSTVITKPDLVPAQKKPEMTPEVRKPDAESGRERANTPLSRSSLTTLSSMDSTQPLSGATGGKITIPALPNLAKK</sequence>
<dbReference type="InterPro" id="IPR001781">
    <property type="entry name" value="Znf_LIM"/>
</dbReference>
<evidence type="ECO:0000256" key="4">
    <source>
        <dbReference type="ARBA" id="ARBA00023038"/>
    </source>
</evidence>
<evidence type="ECO:0000256" key="5">
    <source>
        <dbReference type="PROSITE-ProRule" id="PRU00125"/>
    </source>
</evidence>
<dbReference type="PROSITE" id="PS00478">
    <property type="entry name" value="LIM_DOMAIN_1"/>
    <property type="match status" value="1"/>
</dbReference>
<dbReference type="PANTHER" id="PTHR24205">
    <property type="entry name" value="FOUR AND A HALF LIM DOMAINS PROTEIN"/>
    <property type="match status" value="1"/>
</dbReference>
<feature type="compositionally biased region" description="Basic and acidic residues" evidence="6">
    <location>
        <begin position="239"/>
        <end position="259"/>
    </location>
</feature>
<dbReference type="GO" id="GO:0005634">
    <property type="term" value="C:nucleus"/>
    <property type="evidence" value="ECO:0007669"/>
    <property type="project" value="TreeGrafter"/>
</dbReference>
<evidence type="ECO:0000313" key="8">
    <source>
        <dbReference type="EMBL" id="KAK0406036.1"/>
    </source>
</evidence>
<evidence type="ECO:0000256" key="3">
    <source>
        <dbReference type="ARBA" id="ARBA00022833"/>
    </source>
</evidence>
<feature type="region of interest" description="Disordered" evidence="6">
    <location>
        <begin position="231"/>
        <end position="299"/>
    </location>
</feature>
<gene>
    <name evidence="8" type="ORF">QR680_018330</name>
</gene>
<evidence type="ECO:0000256" key="2">
    <source>
        <dbReference type="ARBA" id="ARBA00022737"/>
    </source>
</evidence>
<feature type="compositionally biased region" description="Low complexity" evidence="6">
    <location>
        <begin position="263"/>
        <end position="277"/>
    </location>
</feature>
<dbReference type="AlphaFoldDB" id="A0AA39LQ63"/>
<proteinExistence type="predicted"/>
<protein>
    <recommendedName>
        <fullName evidence="7">LIM zinc-binding domain-containing protein</fullName>
    </recommendedName>
</protein>
<dbReference type="Gene3D" id="2.10.110.10">
    <property type="entry name" value="Cysteine Rich Protein"/>
    <property type="match status" value="2"/>
</dbReference>
<organism evidence="8 9">
    <name type="scientific">Steinernema hermaphroditum</name>
    <dbReference type="NCBI Taxonomy" id="289476"/>
    <lineage>
        <taxon>Eukaryota</taxon>
        <taxon>Metazoa</taxon>
        <taxon>Ecdysozoa</taxon>
        <taxon>Nematoda</taxon>
        <taxon>Chromadorea</taxon>
        <taxon>Rhabditida</taxon>
        <taxon>Tylenchina</taxon>
        <taxon>Panagrolaimomorpha</taxon>
        <taxon>Strongyloidoidea</taxon>
        <taxon>Steinernematidae</taxon>
        <taxon>Steinernema</taxon>
    </lineage>
</organism>
<dbReference type="GO" id="GO:0030018">
    <property type="term" value="C:Z disc"/>
    <property type="evidence" value="ECO:0007669"/>
    <property type="project" value="TreeGrafter"/>
</dbReference>
<reference evidence="8" key="1">
    <citation type="submission" date="2023-06" db="EMBL/GenBank/DDBJ databases">
        <title>Genomic analysis of the entomopathogenic nematode Steinernema hermaphroditum.</title>
        <authorList>
            <person name="Schwarz E.M."/>
            <person name="Heppert J.K."/>
            <person name="Baniya A."/>
            <person name="Schwartz H.T."/>
            <person name="Tan C.-H."/>
            <person name="Antoshechkin I."/>
            <person name="Sternberg P.W."/>
            <person name="Goodrich-Blair H."/>
            <person name="Dillman A.R."/>
        </authorList>
    </citation>
    <scope>NUCLEOTIDE SEQUENCE</scope>
    <source>
        <strain evidence="8">PS9179</strain>
        <tissue evidence="8">Whole animal</tissue>
    </source>
</reference>
<dbReference type="EMBL" id="JAUCMV010000004">
    <property type="protein sequence ID" value="KAK0406036.1"/>
    <property type="molecule type" value="Genomic_DNA"/>
</dbReference>
<dbReference type="Proteomes" id="UP001175271">
    <property type="component" value="Unassembled WGS sequence"/>
</dbReference>
<comment type="caution">
    <text evidence="8">The sequence shown here is derived from an EMBL/GenBank/DDBJ whole genome shotgun (WGS) entry which is preliminary data.</text>
</comment>
<dbReference type="GO" id="GO:0046872">
    <property type="term" value="F:metal ion binding"/>
    <property type="evidence" value="ECO:0007669"/>
    <property type="project" value="UniProtKB-KW"/>
</dbReference>
<keyword evidence="1 5" id="KW-0479">Metal-binding</keyword>
<keyword evidence="2" id="KW-0677">Repeat</keyword>
<dbReference type="PANTHER" id="PTHR24205:SF16">
    <property type="entry name" value="GH01042P-RELATED"/>
    <property type="match status" value="1"/>
</dbReference>